<dbReference type="Pfam" id="PF01398">
    <property type="entry name" value="JAB"/>
    <property type="match status" value="1"/>
</dbReference>
<keyword evidence="9" id="KW-1185">Reference proteome</keyword>
<dbReference type="PANTHER" id="PTHR10410">
    <property type="entry name" value="EUKARYOTIC TRANSLATION INITIATION FACTOR 3 -RELATED"/>
    <property type="match status" value="1"/>
</dbReference>
<feature type="compositionally biased region" description="Basic residues" evidence="5">
    <location>
        <begin position="1"/>
        <end position="16"/>
    </location>
</feature>
<dbReference type="InterPro" id="IPR045810">
    <property type="entry name" value="eIF3h_C"/>
</dbReference>
<dbReference type="SMART" id="SM00232">
    <property type="entry name" value="JAB_MPN"/>
    <property type="match status" value="1"/>
</dbReference>
<reference evidence="7" key="3">
    <citation type="journal article" date="2021" name="World Allergy Organ. J.">
        <title>Chromosome-level assembly of Dermatophagoides farinae genome and transcriptome reveals two novel allergens Der f 37 and Der f 39.</title>
        <authorList>
            <person name="Chen J."/>
            <person name="Cai Z."/>
            <person name="Fan D."/>
            <person name="Hu J."/>
            <person name="Hou Y."/>
            <person name="He Y."/>
            <person name="Zhang Z."/>
            <person name="Zhao Z."/>
            <person name="Gao P."/>
            <person name="Hu W."/>
            <person name="Sun J."/>
            <person name="Li J."/>
            <person name="Ji K."/>
        </authorList>
    </citation>
    <scope>NUCLEOTIDE SEQUENCE</scope>
    <source>
        <strain evidence="7">JKM2019</strain>
    </source>
</reference>
<evidence type="ECO:0000313" key="8">
    <source>
        <dbReference type="EMBL" id="KAH9497898.1"/>
    </source>
</evidence>
<feature type="region of interest" description="Disordered" evidence="5">
    <location>
        <begin position="1"/>
        <end position="26"/>
    </location>
</feature>
<evidence type="ECO:0000256" key="1">
    <source>
        <dbReference type="ARBA" id="ARBA00022490"/>
    </source>
</evidence>
<dbReference type="GO" id="GO:0008237">
    <property type="term" value="F:metallopeptidase activity"/>
    <property type="evidence" value="ECO:0007669"/>
    <property type="project" value="InterPro"/>
</dbReference>
<reference evidence="7" key="2">
    <citation type="submission" date="2020-06" db="EMBL/GenBank/DDBJ databases">
        <authorList>
            <person name="Ji K."/>
            <person name="Li J."/>
        </authorList>
    </citation>
    <scope>NUCLEOTIDE SEQUENCE</scope>
    <source>
        <strain evidence="7">JKM2019</strain>
        <tissue evidence="7">Whole body</tissue>
    </source>
</reference>
<protein>
    <recommendedName>
        <fullName evidence="4">Eukaryotic translation initiation factor 3 subunit H</fullName>
        <shortName evidence="4">eIF3h</shortName>
    </recommendedName>
</protein>
<dbReference type="InterPro" id="IPR000555">
    <property type="entry name" value="JAMM/MPN+_dom"/>
</dbReference>
<keyword evidence="3 4" id="KW-0648">Protein biosynthesis</keyword>
<dbReference type="GO" id="GO:0001732">
    <property type="term" value="P:formation of cytoplasmic translation initiation complex"/>
    <property type="evidence" value="ECO:0007669"/>
    <property type="project" value="UniProtKB-UniRule"/>
</dbReference>
<dbReference type="GO" id="GO:0003743">
    <property type="term" value="F:translation initiation factor activity"/>
    <property type="evidence" value="ECO:0007669"/>
    <property type="project" value="UniProtKB-UniRule"/>
</dbReference>
<dbReference type="Pfam" id="PF19445">
    <property type="entry name" value="eIF3h_C"/>
    <property type="match status" value="1"/>
</dbReference>
<dbReference type="AlphaFoldDB" id="A0A922HQL5"/>
<evidence type="ECO:0000256" key="3">
    <source>
        <dbReference type="ARBA" id="ARBA00022917"/>
    </source>
</evidence>
<comment type="function">
    <text evidence="4">Component of the eukaryotic translation initiation factor 3 (eIF-3) complex, which is involved in protein synthesis of a specialized repertoire of mRNAs and, together with other initiation factors, stimulates binding of mRNA and methionyl-tRNAi to the 40S ribosome. The eIF-3 complex specifically targets and initiates translation of a subset of mRNAs involved in cell proliferation.</text>
</comment>
<evidence type="ECO:0000256" key="4">
    <source>
        <dbReference type="HAMAP-Rule" id="MF_03007"/>
    </source>
</evidence>
<dbReference type="CDD" id="cd08065">
    <property type="entry name" value="MPN_eIF3h"/>
    <property type="match status" value="1"/>
</dbReference>
<evidence type="ECO:0000259" key="6">
    <source>
        <dbReference type="PROSITE" id="PS50249"/>
    </source>
</evidence>
<gene>
    <name evidence="8" type="primary">EIF3H</name>
    <name evidence="8" type="ORF">DERF_013842</name>
    <name evidence="7" type="ORF">HUG17_0834</name>
</gene>
<sequence>MYSHNYRRSQQHHHHQQQQQHKQGPKESPIKCVYIDGLVVLKIIKHCHEEGSSSEAQGVLLGLVFDNVLEVTNCFPFPRSNDDEDNEEAAEYQYTMIRYLKNVNVDHLQVGWYQCSPYGSQLNKIETIDSQYMYQGTIEESIVLLFDPIRAQRGFLSLKAYRLTKAAMNLCKESDFKPETLRQNKMSFEKFFEEIPIIIRNSHLCKALLLEIDEDMPIDAGRQLLDIGGFSVVEKSLQSHIKSVEDLNKQTSTLRNQIIKQHEIARENMNRSLAKMPPMTEDEMAKLLKSFKLTPLQHLENLLNYSQTHNFCQQSSLYSTQNIGKLFMAKALHNNNNNN</sequence>
<reference evidence="8" key="1">
    <citation type="submission" date="2013-05" db="EMBL/GenBank/DDBJ databases">
        <authorList>
            <person name="Yim A.K.Y."/>
            <person name="Chan T.F."/>
            <person name="Ji K.M."/>
            <person name="Liu X.Y."/>
            <person name="Zhou J.W."/>
            <person name="Li R.Q."/>
            <person name="Yang K.Y."/>
            <person name="Li J."/>
            <person name="Li M."/>
            <person name="Law P.T.W."/>
            <person name="Wu Y.L."/>
            <person name="Cai Z.L."/>
            <person name="Qin H."/>
            <person name="Bao Y."/>
            <person name="Leung R.K.K."/>
            <person name="Ng P.K.S."/>
            <person name="Zou J."/>
            <person name="Zhong X.J."/>
            <person name="Ran P.X."/>
            <person name="Zhong N.S."/>
            <person name="Liu Z.G."/>
            <person name="Tsui S.K.W."/>
        </authorList>
    </citation>
    <scope>NUCLEOTIDE SEQUENCE</scope>
    <source>
        <strain evidence="8">Derf</strain>
        <tissue evidence="8">Whole organism</tissue>
    </source>
</reference>
<dbReference type="EMBL" id="SDOV01000001">
    <property type="protein sequence ID" value="KAH7645296.1"/>
    <property type="molecule type" value="Genomic_DNA"/>
</dbReference>
<dbReference type="GO" id="GO:0033290">
    <property type="term" value="C:eukaryotic 48S preinitiation complex"/>
    <property type="evidence" value="ECO:0007669"/>
    <property type="project" value="UniProtKB-UniRule"/>
</dbReference>
<keyword evidence="7" id="KW-0645">Protease</keyword>
<dbReference type="GO" id="GO:0016282">
    <property type="term" value="C:eukaryotic 43S preinitiation complex"/>
    <property type="evidence" value="ECO:0007669"/>
    <property type="project" value="UniProtKB-UniRule"/>
</dbReference>
<accession>A0A922HQL5</accession>
<evidence type="ECO:0000313" key="7">
    <source>
        <dbReference type="EMBL" id="KAH7645296.1"/>
    </source>
</evidence>
<reference evidence="8" key="4">
    <citation type="journal article" date="2022" name="Res Sq">
        <title>Comparative Genomics Reveals Insights into the Divergent Evolution of Astigmatic Mites and Household Pest Adaptations.</title>
        <authorList>
            <person name="Xiong Q."/>
            <person name="Wan A.T.-Y."/>
            <person name="Liu X.-Y."/>
            <person name="Fung C.S.-H."/>
            <person name="Xiao X."/>
            <person name="Malainual N."/>
            <person name="Hou J."/>
            <person name="Wang L."/>
            <person name="Wang M."/>
            <person name="Yang K."/>
            <person name="Cui Y."/>
            <person name="Leung E."/>
            <person name="Nong W."/>
            <person name="Shin S.-K."/>
            <person name="Au S."/>
            <person name="Jeong K.Y."/>
            <person name="Chew F.T."/>
            <person name="Hui J."/>
            <person name="Leung T.F."/>
            <person name="Tungtrongchitr A."/>
            <person name="Zhong N."/>
            <person name="Liu Z."/>
            <person name="Tsui S."/>
        </authorList>
    </citation>
    <scope>NUCLEOTIDE SEQUENCE</scope>
    <source>
        <strain evidence="8">Derf</strain>
        <tissue evidence="8">Whole organism</tissue>
    </source>
</reference>
<dbReference type="InterPro" id="IPR037518">
    <property type="entry name" value="MPN"/>
</dbReference>
<comment type="subcellular location">
    <subcellularLocation>
        <location evidence="4">Cytoplasm</location>
    </subcellularLocation>
</comment>
<dbReference type="Proteomes" id="UP000828236">
    <property type="component" value="Unassembled WGS sequence"/>
</dbReference>
<evidence type="ECO:0000313" key="9">
    <source>
        <dbReference type="Proteomes" id="UP000790347"/>
    </source>
</evidence>
<evidence type="ECO:0000256" key="2">
    <source>
        <dbReference type="ARBA" id="ARBA00022540"/>
    </source>
</evidence>
<comment type="similarity">
    <text evidence="4">Belongs to the eIF-3 subunit H family.</text>
</comment>
<keyword evidence="7" id="KW-0378">Hydrolase</keyword>
<dbReference type="InterPro" id="IPR027524">
    <property type="entry name" value="eIF3h"/>
</dbReference>
<evidence type="ECO:0000256" key="5">
    <source>
        <dbReference type="SAM" id="MobiDB-lite"/>
    </source>
</evidence>
<comment type="subunit">
    <text evidence="4">Component of the eukaryotic translation initiation factor 3 (eIF-3) complex.</text>
</comment>
<dbReference type="GO" id="GO:0005852">
    <property type="term" value="C:eukaryotic translation initiation factor 3 complex"/>
    <property type="evidence" value="ECO:0007669"/>
    <property type="project" value="UniProtKB-UniRule"/>
</dbReference>
<comment type="caution">
    <text evidence="8">The sequence shown here is derived from an EMBL/GenBank/DDBJ whole genome shotgun (WGS) entry which is preliminary data.</text>
</comment>
<dbReference type="Gene3D" id="3.40.140.10">
    <property type="entry name" value="Cytidine Deaminase, domain 2"/>
    <property type="match status" value="1"/>
</dbReference>
<feature type="domain" description="MPN" evidence="6">
    <location>
        <begin position="33"/>
        <end position="167"/>
    </location>
</feature>
<proteinExistence type="inferred from homology"/>
<keyword evidence="1 4" id="KW-0963">Cytoplasm</keyword>
<dbReference type="InterPro" id="IPR050242">
    <property type="entry name" value="JAMM_MPN+_peptidase_M67A"/>
</dbReference>
<dbReference type="OrthoDB" id="10265695at2759"/>
<dbReference type="GO" id="GO:0006508">
    <property type="term" value="P:proteolysis"/>
    <property type="evidence" value="ECO:0007669"/>
    <property type="project" value="UniProtKB-KW"/>
</dbReference>
<dbReference type="HAMAP" id="MF_03007">
    <property type="entry name" value="eIF3h"/>
    <property type="match status" value="1"/>
</dbReference>
<name>A0A922HQL5_DERFA</name>
<organism evidence="8 9">
    <name type="scientific">Dermatophagoides farinae</name>
    <name type="common">American house dust mite</name>
    <dbReference type="NCBI Taxonomy" id="6954"/>
    <lineage>
        <taxon>Eukaryota</taxon>
        <taxon>Metazoa</taxon>
        <taxon>Ecdysozoa</taxon>
        <taxon>Arthropoda</taxon>
        <taxon>Chelicerata</taxon>
        <taxon>Arachnida</taxon>
        <taxon>Acari</taxon>
        <taxon>Acariformes</taxon>
        <taxon>Sarcoptiformes</taxon>
        <taxon>Astigmata</taxon>
        <taxon>Psoroptidia</taxon>
        <taxon>Analgoidea</taxon>
        <taxon>Pyroglyphidae</taxon>
        <taxon>Dermatophagoidinae</taxon>
        <taxon>Dermatophagoides</taxon>
    </lineage>
</organism>
<dbReference type="PROSITE" id="PS50249">
    <property type="entry name" value="MPN"/>
    <property type="match status" value="1"/>
</dbReference>
<keyword evidence="2 4" id="KW-0396">Initiation factor</keyword>
<dbReference type="EMBL" id="ASGP02000007">
    <property type="protein sequence ID" value="KAH9497898.1"/>
    <property type="molecule type" value="Genomic_DNA"/>
</dbReference>
<dbReference type="Proteomes" id="UP000790347">
    <property type="component" value="Unassembled WGS sequence"/>
</dbReference>